<evidence type="ECO:0000313" key="2">
    <source>
        <dbReference type="Proteomes" id="UP000759131"/>
    </source>
</evidence>
<proteinExistence type="predicted"/>
<dbReference type="OrthoDB" id="6504100at2759"/>
<dbReference type="EMBL" id="CAJPIZ010005614">
    <property type="protein sequence ID" value="CAG2108773.1"/>
    <property type="molecule type" value="Genomic_DNA"/>
</dbReference>
<keyword evidence="2" id="KW-1185">Reference proteome</keyword>
<accession>A0A7R9KSL8</accession>
<dbReference type="EMBL" id="OC860189">
    <property type="protein sequence ID" value="CAD7628343.1"/>
    <property type="molecule type" value="Genomic_DNA"/>
</dbReference>
<reference evidence="1" key="1">
    <citation type="submission" date="2020-11" db="EMBL/GenBank/DDBJ databases">
        <authorList>
            <person name="Tran Van P."/>
        </authorList>
    </citation>
    <scope>NUCLEOTIDE SEQUENCE</scope>
</reference>
<dbReference type="Proteomes" id="UP000759131">
    <property type="component" value="Unassembled WGS sequence"/>
</dbReference>
<evidence type="ECO:0000313" key="1">
    <source>
        <dbReference type="EMBL" id="CAD7628343.1"/>
    </source>
</evidence>
<dbReference type="AlphaFoldDB" id="A0A7R9KSL8"/>
<organism evidence="1">
    <name type="scientific">Medioppia subpectinata</name>
    <dbReference type="NCBI Taxonomy" id="1979941"/>
    <lineage>
        <taxon>Eukaryota</taxon>
        <taxon>Metazoa</taxon>
        <taxon>Ecdysozoa</taxon>
        <taxon>Arthropoda</taxon>
        <taxon>Chelicerata</taxon>
        <taxon>Arachnida</taxon>
        <taxon>Acari</taxon>
        <taxon>Acariformes</taxon>
        <taxon>Sarcoptiformes</taxon>
        <taxon>Oribatida</taxon>
        <taxon>Brachypylina</taxon>
        <taxon>Oppioidea</taxon>
        <taxon>Oppiidae</taxon>
        <taxon>Medioppia</taxon>
    </lineage>
</organism>
<name>A0A7R9KSL8_9ACAR</name>
<sequence length="409" mass="46596">MQIVNTVVHCSEHLCTDNNRCTLYFPHDGQYIDTSKRVIEIYTTMHLHPTTWPGRSLPILLLAIGWWLCCWCPYPSAGMTVTMSPTNQKVFDNSNITLVCVASANNHTGNLSLSARARMFLVLLTIPRGGQAHQVQGVLHCDARRTRCESEFNLAVDCISDRINISKPMDTLETACQLNDEAICSNDWLQKHRDDCVTLGKLTVIKVSQVKSDLMAFTEHGDYCRIFRMTYTKPIKQLKQQTSAQVDDEAGAAGAAQQPTYLSTKIFLPYKKCDTITDIKQRLSDWVNQYLVLEKCFIYKNNVSQVKSNLMAFTEHGDYCRIFRMTYTKPIQQTAAQVDDEAGAAPAQQQPTYLSTKIFLPYKKCDTITDIKQRLSDWVNHFGECGVYVLGYITINPMMNLYYYTELYL</sequence>
<protein>
    <submittedName>
        <fullName evidence="1">Uncharacterized protein</fullName>
    </submittedName>
</protein>
<gene>
    <name evidence="1" type="ORF">OSB1V03_LOCUS8765</name>
</gene>